<protein>
    <submittedName>
        <fullName evidence="5">Alpha/beta hydrolase</fullName>
    </submittedName>
</protein>
<dbReference type="SUPFAM" id="SSF53474">
    <property type="entry name" value="alpha/beta-Hydrolases"/>
    <property type="match status" value="1"/>
</dbReference>
<dbReference type="Pfam" id="PF02129">
    <property type="entry name" value="Peptidase_S15"/>
    <property type="match status" value="1"/>
</dbReference>
<gene>
    <name evidence="5" type="ORF">C1I98_00125</name>
</gene>
<evidence type="ECO:0000313" key="5">
    <source>
        <dbReference type="EMBL" id="PZG57113.1"/>
    </source>
</evidence>
<evidence type="ECO:0000256" key="2">
    <source>
        <dbReference type="SAM" id="Phobius"/>
    </source>
</evidence>
<keyword evidence="2" id="KW-1133">Transmembrane helix</keyword>
<feature type="compositionally biased region" description="Low complexity" evidence="1">
    <location>
        <begin position="305"/>
        <end position="317"/>
    </location>
</feature>
<accession>A0A2W2HB82</accession>
<dbReference type="GO" id="GO:0052689">
    <property type="term" value="F:carboxylic ester hydrolase activity"/>
    <property type="evidence" value="ECO:0007669"/>
    <property type="project" value="TreeGrafter"/>
</dbReference>
<evidence type="ECO:0000256" key="3">
    <source>
        <dbReference type="SAM" id="SignalP"/>
    </source>
</evidence>
<feature type="chain" id="PRO_5015866779" evidence="3">
    <location>
        <begin position="29"/>
        <end position="457"/>
    </location>
</feature>
<organism evidence="5 6">
    <name type="scientific">Spongiactinospora gelatinilytica</name>
    <dbReference type="NCBI Taxonomy" id="2666298"/>
    <lineage>
        <taxon>Bacteria</taxon>
        <taxon>Bacillati</taxon>
        <taxon>Actinomycetota</taxon>
        <taxon>Actinomycetes</taxon>
        <taxon>Streptosporangiales</taxon>
        <taxon>Streptosporangiaceae</taxon>
        <taxon>Spongiactinospora</taxon>
    </lineage>
</organism>
<proteinExistence type="predicted"/>
<dbReference type="AlphaFoldDB" id="A0A2W2HB82"/>
<feature type="transmembrane region" description="Helical" evidence="2">
    <location>
        <begin position="436"/>
        <end position="454"/>
    </location>
</feature>
<evidence type="ECO:0000259" key="4">
    <source>
        <dbReference type="Pfam" id="PF02129"/>
    </source>
</evidence>
<dbReference type="PANTHER" id="PTHR43265:SF1">
    <property type="entry name" value="ESTERASE ESTD"/>
    <property type="match status" value="1"/>
</dbReference>
<reference evidence="5 6" key="1">
    <citation type="submission" date="2018-01" db="EMBL/GenBank/DDBJ databases">
        <title>Draft genome sequence of Sphaerisporangium sp. 7K107.</title>
        <authorList>
            <person name="Sahin N."/>
            <person name="Saygin H."/>
            <person name="Ay H."/>
        </authorList>
    </citation>
    <scope>NUCLEOTIDE SEQUENCE [LARGE SCALE GENOMIC DNA]</scope>
    <source>
        <strain evidence="5 6">7K107</strain>
    </source>
</reference>
<dbReference type="Proteomes" id="UP000248544">
    <property type="component" value="Unassembled WGS sequence"/>
</dbReference>
<dbReference type="InterPro" id="IPR000383">
    <property type="entry name" value="Xaa-Pro-like_dom"/>
</dbReference>
<keyword evidence="5" id="KW-0378">Hydrolase</keyword>
<name>A0A2W2HB82_9ACTN</name>
<sequence length="457" mass="48628">MLLPCKPAVVVALLASLLTAPPAPPADAATTEVSFTGGGGVTLHGTIVAPAQTRGRAPGIVMVHGAGPVTRAEYRDEAEAYARRGIATLIYDKRTTGYSTVNRDYDTLAEDALAAVRALRARPEVNPERVGIWGLSEGAWVAPLAAARSPEVAFLVVAGAIGTTPARQQSWAYGQRLDHAGVQGSLVTTMRHRLIRFAQAAGLFAEAAHDPVASWERVRQPVLAVWGALDREAMPAESSRIIRQALERGGNDQHTIRFIPGVRHNLNGTHDDGFDRPDLVPAGYAEVEAAWIKSLPVRDKPGTPPQQAASSGSPSEPTAWYEGPGLQVAAFLIFLAALLGHLAMAVVRRLRGHRGAVPGAHPARWFLIGLLTTVFGFLAYLGVQIVTGAYLIGPVVLGRPLPWLALQLTAVATVAAAVRTALATWPARRTERARRALTLTAAAAFVPWALYWGLLIP</sequence>
<dbReference type="Gene3D" id="3.40.50.1820">
    <property type="entry name" value="alpha/beta hydrolase"/>
    <property type="match status" value="1"/>
</dbReference>
<keyword evidence="3" id="KW-0732">Signal</keyword>
<keyword evidence="6" id="KW-1185">Reference proteome</keyword>
<dbReference type="EMBL" id="POUA01000001">
    <property type="protein sequence ID" value="PZG57113.1"/>
    <property type="molecule type" value="Genomic_DNA"/>
</dbReference>
<dbReference type="InterPro" id="IPR053145">
    <property type="entry name" value="AB_hydrolase_Est10"/>
</dbReference>
<feature type="transmembrane region" description="Helical" evidence="2">
    <location>
        <begin position="325"/>
        <end position="344"/>
    </location>
</feature>
<feature type="region of interest" description="Disordered" evidence="1">
    <location>
        <begin position="296"/>
        <end position="317"/>
    </location>
</feature>
<evidence type="ECO:0000256" key="1">
    <source>
        <dbReference type="SAM" id="MobiDB-lite"/>
    </source>
</evidence>
<feature type="signal peptide" evidence="3">
    <location>
        <begin position="1"/>
        <end position="28"/>
    </location>
</feature>
<dbReference type="PANTHER" id="PTHR43265">
    <property type="entry name" value="ESTERASE ESTD"/>
    <property type="match status" value="1"/>
</dbReference>
<comment type="caution">
    <text evidence="5">The sequence shown here is derived from an EMBL/GenBank/DDBJ whole genome shotgun (WGS) entry which is preliminary data.</text>
</comment>
<feature type="transmembrane region" description="Helical" evidence="2">
    <location>
        <begin position="365"/>
        <end position="392"/>
    </location>
</feature>
<keyword evidence="2" id="KW-0472">Membrane</keyword>
<evidence type="ECO:0000313" key="6">
    <source>
        <dbReference type="Proteomes" id="UP000248544"/>
    </source>
</evidence>
<feature type="transmembrane region" description="Helical" evidence="2">
    <location>
        <begin position="404"/>
        <end position="424"/>
    </location>
</feature>
<dbReference type="InterPro" id="IPR029058">
    <property type="entry name" value="AB_hydrolase_fold"/>
</dbReference>
<keyword evidence="2" id="KW-0812">Transmembrane</keyword>
<feature type="domain" description="Xaa-Pro dipeptidyl-peptidase-like" evidence="4">
    <location>
        <begin position="40"/>
        <end position="199"/>
    </location>
</feature>
<dbReference type="RefSeq" id="WP_111164983.1">
    <property type="nucleotide sequence ID" value="NZ_POUA01000001.1"/>
</dbReference>